<keyword evidence="3" id="KW-0496">Mitochondrion</keyword>
<keyword evidence="2" id="KW-0521">NADP</keyword>
<name>A0ABQ9E253_TEGGR</name>
<evidence type="ECO:0000313" key="5">
    <source>
        <dbReference type="EMBL" id="KAJ8299541.1"/>
    </source>
</evidence>
<dbReference type="PANTHER" id="PTHR44889">
    <property type="entry name" value="INACTIVE HYDROXYSTEROID DEHYDROGENASE-LIKE PROTEIN 1"/>
    <property type="match status" value="1"/>
</dbReference>
<evidence type="ECO:0000256" key="4">
    <source>
        <dbReference type="ARBA" id="ARBA00038261"/>
    </source>
</evidence>
<organism evidence="5 6">
    <name type="scientific">Tegillarca granosa</name>
    <name type="common">Malaysian cockle</name>
    <name type="synonym">Anadara granosa</name>
    <dbReference type="NCBI Taxonomy" id="220873"/>
    <lineage>
        <taxon>Eukaryota</taxon>
        <taxon>Metazoa</taxon>
        <taxon>Spiralia</taxon>
        <taxon>Lophotrochozoa</taxon>
        <taxon>Mollusca</taxon>
        <taxon>Bivalvia</taxon>
        <taxon>Autobranchia</taxon>
        <taxon>Pteriomorphia</taxon>
        <taxon>Arcoida</taxon>
        <taxon>Arcoidea</taxon>
        <taxon>Arcidae</taxon>
        <taxon>Tegillarca</taxon>
    </lineage>
</organism>
<gene>
    <name evidence="5" type="ORF">KUTeg_023601</name>
</gene>
<accession>A0ABQ9E253</accession>
<evidence type="ECO:0000256" key="3">
    <source>
        <dbReference type="ARBA" id="ARBA00023128"/>
    </source>
</evidence>
<evidence type="ECO:0000256" key="2">
    <source>
        <dbReference type="ARBA" id="ARBA00022857"/>
    </source>
</evidence>
<evidence type="ECO:0000256" key="1">
    <source>
        <dbReference type="ARBA" id="ARBA00004173"/>
    </source>
</evidence>
<dbReference type="Gene3D" id="3.40.50.720">
    <property type="entry name" value="NAD(P)-binding Rossmann-like Domain"/>
    <property type="match status" value="1"/>
</dbReference>
<protein>
    <submittedName>
        <fullName evidence="5">Uncharacterized protein</fullName>
    </submittedName>
</protein>
<reference evidence="5 6" key="1">
    <citation type="submission" date="2022-12" db="EMBL/GenBank/DDBJ databases">
        <title>Chromosome-level genome of Tegillarca granosa.</title>
        <authorList>
            <person name="Kim J."/>
        </authorList>
    </citation>
    <scope>NUCLEOTIDE SEQUENCE [LARGE SCALE GENOMIC DNA]</scope>
    <source>
        <strain evidence="5">Teg-2019</strain>
        <tissue evidence="5">Adductor muscle</tissue>
    </source>
</reference>
<dbReference type="PANTHER" id="PTHR44889:SF1">
    <property type="entry name" value="INACTIVE HYDROXYSTEROID DEHYDROGENASE-LIKE PROTEIN 1"/>
    <property type="match status" value="1"/>
</dbReference>
<dbReference type="InterPro" id="IPR052149">
    <property type="entry name" value="17-beta-HSD3-like"/>
</dbReference>
<dbReference type="EMBL" id="JARBDR010000921">
    <property type="protein sequence ID" value="KAJ8299541.1"/>
    <property type="molecule type" value="Genomic_DNA"/>
</dbReference>
<keyword evidence="6" id="KW-1185">Reference proteome</keyword>
<sequence length="224" mass="24828">MASTTVQSALGGYLDHFAVAGVVAVSYCSFKLALSILNGIKVFFLSGPLGLAINLRKTGEWAVVTGSTGWNRKGICRTESKYKVKTKIIVADFSRGPEIYPINNVGLGYDYPEYYLDLPNRNQHVMDLLHVNVTSVVMAFVDFFSVGLREEYRSRGITVQCVMPYFVATKMSKMRKTNIAVPSTTNFAVSALNSVGVEDRTNGYWTHSIMLYTASASKEITRYI</sequence>
<comment type="caution">
    <text evidence="5">The sequence shown here is derived from an EMBL/GenBank/DDBJ whole genome shotgun (WGS) entry which is preliminary data.</text>
</comment>
<dbReference type="Proteomes" id="UP001217089">
    <property type="component" value="Unassembled WGS sequence"/>
</dbReference>
<comment type="subcellular location">
    <subcellularLocation>
        <location evidence="1">Mitochondrion</location>
    </subcellularLocation>
</comment>
<dbReference type="SUPFAM" id="SSF51735">
    <property type="entry name" value="NAD(P)-binding Rossmann-fold domains"/>
    <property type="match status" value="2"/>
</dbReference>
<evidence type="ECO:0000313" key="6">
    <source>
        <dbReference type="Proteomes" id="UP001217089"/>
    </source>
</evidence>
<dbReference type="InterPro" id="IPR036291">
    <property type="entry name" value="NAD(P)-bd_dom_sf"/>
</dbReference>
<comment type="similarity">
    <text evidence="4">Belongs to the short-chain dehydrogenases/reductases (SDR) family. 17-beta-HSD 3 subfamily.</text>
</comment>
<proteinExistence type="inferred from homology"/>